<evidence type="ECO:0000256" key="5">
    <source>
        <dbReference type="ARBA" id="ARBA00023136"/>
    </source>
</evidence>
<dbReference type="InterPro" id="IPR002797">
    <property type="entry name" value="Polysacc_synth"/>
</dbReference>
<feature type="transmembrane region" description="Helical" evidence="6">
    <location>
        <begin position="12"/>
        <end position="31"/>
    </location>
</feature>
<dbReference type="RefSeq" id="WP_002819305.1">
    <property type="nucleotide sequence ID" value="NZ_ACSE01000028.1"/>
</dbReference>
<evidence type="ECO:0000313" key="8">
    <source>
        <dbReference type="Proteomes" id="UP000003075"/>
    </source>
</evidence>
<name>D3LAZ9_OENOE</name>
<evidence type="ECO:0000313" key="7">
    <source>
        <dbReference type="EMBL" id="EFD87954.1"/>
    </source>
</evidence>
<dbReference type="AlphaFoldDB" id="D3LAZ9"/>
<feature type="transmembrane region" description="Helical" evidence="6">
    <location>
        <begin position="339"/>
        <end position="357"/>
    </location>
</feature>
<evidence type="ECO:0000256" key="4">
    <source>
        <dbReference type="ARBA" id="ARBA00022989"/>
    </source>
</evidence>
<reference evidence="7 8" key="1">
    <citation type="journal article" date="2010" name="Appl. Microbiol. Biotechnol.">
        <title>Genotypic diversity in Oenococcus oeni by high-density microarray comparative genome hybridization and whole genome sequencing.</title>
        <authorList>
            <person name="Borneman A.R."/>
            <person name="Bartowsky E.J."/>
            <person name="McCarthy J."/>
            <person name="Chambers P.J."/>
        </authorList>
    </citation>
    <scope>NUCLEOTIDE SEQUENCE [LARGE SCALE GENOMIC DNA]</scope>
    <source>
        <strain evidence="7 8">AWRIB429</strain>
    </source>
</reference>
<protein>
    <recommendedName>
        <fullName evidence="9">Polysaccharide biosynthesis protein C-terminal domain-containing protein</fullName>
    </recommendedName>
</protein>
<dbReference type="EMBL" id="ACSE01000028">
    <property type="protein sequence ID" value="EFD87954.1"/>
    <property type="molecule type" value="Genomic_DNA"/>
</dbReference>
<dbReference type="Pfam" id="PF01943">
    <property type="entry name" value="Polysacc_synt"/>
    <property type="match status" value="1"/>
</dbReference>
<proteinExistence type="predicted"/>
<evidence type="ECO:0008006" key="9">
    <source>
        <dbReference type="Google" id="ProtNLM"/>
    </source>
</evidence>
<feature type="transmembrane region" description="Helical" evidence="6">
    <location>
        <begin position="403"/>
        <end position="421"/>
    </location>
</feature>
<feature type="transmembrane region" description="Helical" evidence="6">
    <location>
        <begin position="377"/>
        <end position="397"/>
    </location>
</feature>
<feature type="transmembrane region" description="Helical" evidence="6">
    <location>
        <begin position="125"/>
        <end position="144"/>
    </location>
</feature>
<evidence type="ECO:0000256" key="6">
    <source>
        <dbReference type="SAM" id="Phobius"/>
    </source>
</evidence>
<dbReference type="GeneID" id="75066415"/>
<feature type="transmembrane region" description="Helical" evidence="6">
    <location>
        <begin position="465"/>
        <end position="491"/>
    </location>
</feature>
<feature type="transmembrane region" description="Helical" evidence="6">
    <location>
        <begin position="442"/>
        <end position="459"/>
    </location>
</feature>
<dbReference type="InterPro" id="IPR050833">
    <property type="entry name" value="Poly_Biosynth_Transport"/>
</dbReference>
<evidence type="ECO:0000256" key="3">
    <source>
        <dbReference type="ARBA" id="ARBA00022692"/>
    </source>
</evidence>
<comment type="subcellular location">
    <subcellularLocation>
        <location evidence="1">Cell membrane</location>
        <topology evidence="1">Multi-pass membrane protein</topology>
    </subcellularLocation>
</comment>
<dbReference type="PANTHER" id="PTHR30250">
    <property type="entry name" value="PST FAMILY PREDICTED COLANIC ACID TRANSPORTER"/>
    <property type="match status" value="1"/>
</dbReference>
<keyword evidence="3 6" id="KW-0812">Transmembrane</keyword>
<feature type="transmembrane region" description="Helical" evidence="6">
    <location>
        <begin position="253"/>
        <end position="272"/>
    </location>
</feature>
<feature type="transmembrane region" description="Helical" evidence="6">
    <location>
        <begin position="226"/>
        <end position="247"/>
    </location>
</feature>
<sequence>MEEPSRLKNSILNSSVASLTQLATILAKFIVQTTFIHELALNYLGINGLFSNILMLLSFSELGLGSAIVFSMYRPLATDQRGEIAALLSFYRKAYFCIAATVSILGLIILPFIDLFIKNGSVPYIRIYFCLFLANTIVSYLFAYKRSVLTADQKDYVNLTNQFIFMLFQSIVQVAVLLVWKNYFLFLIIQVICTLLSNLVISMQVNSRYPYLKNLSKTRRLPKKDLDDIVHNTMGLIGSQIGGIVVFGTDNLLISSFLGLVSVGLYTNYSLITNALGGILNKAGGAVTASLGNLAVNGSKEHVYQIFQRYVFLNFALTFFIVSMLASCLDPFIKVWIGSRYLLSMTTVFVIIINFAINQMRQPALNFIAAYGLYRKIGWKSIIEALFNLLLSVFFIAVLKFGIAGTLLGTILTNVLINAWWEPGLVLKYAIGKKPGSYLEDYLTYMMVLCLSLTSNFYLSTVLDWHGFAGLFLIAAVSLTANIFIFVLLFWHKKEFAFLLELLMRILKKI</sequence>
<keyword evidence="4 6" id="KW-1133">Transmembrane helix</keyword>
<dbReference type="Proteomes" id="UP000003075">
    <property type="component" value="Unassembled WGS sequence"/>
</dbReference>
<evidence type="ECO:0000256" key="1">
    <source>
        <dbReference type="ARBA" id="ARBA00004651"/>
    </source>
</evidence>
<dbReference type="PANTHER" id="PTHR30250:SF26">
    <property type="entry name" value="PSMA PROTEIN"/>
    <property type="match status" value="1"/>
</dbReference>
<feature type="transmembrane region" description="Helical" evidence="6">
    <location>
        <begin position="156"/>
        <end position="178"/>
    </location>
</feature>
<feature type="transmembrane region" description="Helical" evidence="6">
    <location>
        <begin position="310"/>
        <end position="333"/>
    </location>
</feature>
<evidence type="ECO:0000256" key="2">
    <source>
        <dbReference type="ARBA" id="ARBA00022475"/>
    </source>
</evidence>
<comment type="caution">
    <text evidence="7">The sequence shown here is derived from an EMBL/GenBank/DDBJ whole genome shotgun (WGS) entry which is preliminary data.</text>
</comment>
<gene>
    <name evidence="7" type="ORF">AWRIB429_1529</name>
</gene>
<accession>D3LAZ9</accession>
<feature type="transmembrane region" description="Helical" evidence="6">
    <location>
        <begin position="94"/>
        <end position="113"/>
    </location>
</feature>
<keyword evidence="2" id="KW-1003">Cell membrane</keyword>
<dbReference type="OrthoDB" id="8609648at2"/>
<feature type="transmembrane region" description="Helical" evidence="6">
    <location>
        <begin position="51"/>
        <end position="73"/>
    </location>
</feature>
<feature type="transmembrane region" description="Helical" evidence="6">
    <location>
        <begin position="184"/>
        <end position="205"/>
    </location>
</feature>
<keyword evidence="5 6" id="KW-0472">Membrane</keyword>
<organism evidence="7 8">
    <name type="scientific">Oenococcus oeni AWRIB429</name>
    <dbReference type="NCBI Taxonomy" id="655225"/>
    <lineage>
        <taxon>Bacteria</taxon>
        <taxon>Bacillati</taxon>
        <taxon>Bacillota</taxon>
        <taxon>Bacilli</taxon>
        <taxon>Lactobacillales</taxon>
        <taxon>Lactobacillaceae</taxon>
        <taxon>Oenococcus</taxon>
    </lineage>
</organism>
<dbReference type="GO" id="GO:0005886">
    <property type="term" value="C:plasma membrane"/>
    <property type="evidence" value="ECO:0007669"/>
    <property type="project" value="UniProtKB-SubCell"/>
</dbReference>